<dbReference type="Proteomes" id="UP000886741">
    <property type="component" value="Unassembled WGS sequence"/>
</dbReference>
<reference evidence="2" key="2">
    <citation type="journal article" date="2021" name="PeerJ">
        <title>Extensive microbial diversity within the chicken gut microbiome revealed by metagenomics and culture.</title>
        <authorList>
            <person name="Gilroy R."/>
            <person name="Ravi A."/>
            <person name="Getino M."/>
            <person name="Pursley I."/>
            <person name="Horton D.L."/>
            <person name="Alikhan N.F."/>
            <person name="Baker D."/>
            <person name="Gharbi K."/>
            <person name="Hall N."/>
            <person name="Watson M."/>
            <person name="Adriaenssens E.M."/>
            <person name="Foster-Nyarko E."/>
            <person name="Jarju S."/>
            <person name="Secka A."/>
            <person name="Antonio M."/>
            <person name="Oren A."/>
            <person name="Chaudhuri R.R."/>
            <person name="La Ragione R."/>
            <person name="Hildebrand F."/>
            <person name="Pallen M.J."/>
        </authorList>
    </citation>
    <scope>NUCLEOTIDE SEQUENCE</scope>
    <source>
        <strain evidence="2">ChiBcec16-1751</strain>
    </source>
</reference>
<reference evidence="2" key="1">
    <citation type="submission" date="2020-10" db="EMBL/GenBank/DDBJ databases">
        <authorList>
            <person name="Gilroy R."/>
        </authorList>
    </citation>
    <scope>NUCLEOTIDE SEQUENCE</scope>
    <source>
        <strain evidence="2">ChiBcec16-1751</strain>
    </source>
</reference>
<evidence type="ECO:0000313" key="3">
    <source>
        <dbReference type="Proteomes" id="UP000886741"/>
    </source>
</evidence>
<comment type="caution">
    <text evidence="2">The sequence shown here is derived from an EMBL/GenBank/DDBJ whole genome shotgun (WGS) entry which is preliminary data.</text>
</comment>
<feature type="region of interest" description="Disordered" evidence="1">
    <location>
        <begin position="1"/>
        <end position="49"/>
    </location>
</feature>
<sequence>MKKGPNNLPWELHDPAPEPPVWKQPVDLSDHMPAENVLPRPVSTERVEL</sequence>
<evidence type="ECO:0000313" key="2">
    <source>
        <dbReference type="EMBL" id="HIS64866.1"/>
    </source>
</evidence>
<accession>A0A9D1JT64</accession>
<organism evidence="2 3">
    <name type="scientific">Candidatus Avoscillospira avistercoris</name>
    <dbReference type="NCBI Taxonomy" id="2840707"/>
    <lineage>
        <taxon>Bacteria</taxon>
        <taxon>Bacillati</taxon>
        <taxon>Bacillota</taxon>
        <taxon>Clostridia</taxon>
        <taxon>Eubacteriales</taxon>
        <taxon>Oscillospiraceae</taxon>
        <taxon>Oscillospiraceae incertae sedis</taxon>
        <taxon>Candidatus Avoscillospira</taxon>
    </lineage>
</organism>
<name>A0A9D1JT64_9FIRM</name>
<dbReference type="AlphaFoldDB" id="A0A9D1JT64"/>
<gene>
    <name evidence="2" type="ORF">IAA83_05790</name>
</gene>
<proteinExistence type="predicted"/>
<dbReference type="EMBL" id="DVJJ01000087">
    <property type="protein sequence ID" value="HIS64866.1"/>
    <property type="molecule type" value="Genomic_DNA"/>
</dbReference>
<evidence type="ECO:0000256" key="1">
    <source>
        <dbReference type="SAM" id="MobiDB-lite"/>
    </source>
</evidence>
<protein>
    <submittedName>
        <fullName evidence="2">Uncharacterized protein</fullName>
    </submittedName>
</protein>